<dbReference type="Ensembl" id="ENSTRUT00000004167.3">
    <property type="protein sequence ID" value="ENSTRUP00000004145.3"/>
    <property type="gene ID" value="ENSTRUG00000001794.3"/>
</dbReference>
<dbReference type="GeneID" id="101075351"/>
<dbReference type="GeneTree" id="ENSGT00390000009196"/>
<dbReference type="OMA" id="QSSARCT"/>
<dbReference type="GO" id="GO:0005634">
    <property type="term" value="C:nucleus"/>
    <property type="evidence" value="ECO:0007669"/>
    <property type="project" value="InterPro"/>
</dbReference>
<dbReference type="InterPro" id="IPR035892">
    <property type="entry name" value="C2_domain_sf"/>
</dbReference>
<evidence type="ECO:0000259" key="2">
    <source>
        <dbReference type="PROSITE" id="PS50004"/>
    </source>
</evidence>
<dbReference type="Gene3D" id="2.60.40.150">
    <property type="entry name" value="C2 domain"/>
    <property type="match status" value="2"/>
</dbReference>
<dbReference type="Proteomes" id="UP000005226">
    <property type="component" value="Chromosome 2"/>
</dbReference>
<name>H2RVH7_TAKRU</name>
<dbReference type="InterPro" id="IPR030542">
    <property type="entry name" value="Tac2-N"/>
</dbReference>
<dbReference type="InterPro" id="IPR000008">
    <property type="entry name" value="C2_dom"/>
</dbReference>
<dbReference type="PANTHER" id="PTHR46887:SF1">
    <property type="entry name" value="TANDEM C2 DOMAINS NUCLEAR PROTEIN"/>
    <property type="match status" value="1"/>
</dbReference>
<reference evidence="3 4" key="1">
    <citation type="journal article" date="2011" name="Genome Biol. Evol.">
        <title>Integration of the genetic map and genome assembly of fugu facilitates insights into distinct features of genome evolution in teleosts and mammals.</title>
        <authorList>
            <person name="Kai W."/>
            <person name="Kikuchi K."/>
            <person name="Tohari S."/>
            <person name="Chew A.K."/>
            <person name="Tay A."/>
            <person name="Fujiwara A."/>
            <person name="Hosoya S."/>
            <person name="Suetake H."/>
            <person name="Naruse K."/>
            <person name="Brenner S."/>
            <person name="Suzuki Y."/>
            <person name="Venkatesh B."/>
        </authorList>
    </citation>
    <scope>NUCLEOTIDE SEQUENCE [LARGE SCALE GENOMIC DNA]</scope>
</reference>
<dbReference type="RefSeq" id="XP_011619945.2">
    <property type="nucleotide sequence ID" value="XM_011621643.2"/>
</dbReference>
<organism evidence="3 4">
    <name type="scientific">Takifugu rubripes</name>
    <name type="common">Japanese pufferfish</name>
    <name type="synonym">Fugu rubripes</name>
    <dbReference type="NCBI Taxonomy" id="31033"/>
    <lineage>
        <taxon>Eukaryota</taxon>
        <taxon>Metazoa</taxon>
        <taxon>Chordata</taxon>
        <taxon>Craniata</taxon>
        <taxon>Vertebrata</taxon>
        <taxon>Euteleostomi</taxon>
        <taxon>Actinopterygii</taxon>
        <taxon>Neopterygii</taxon>
        <taxon>Teleostei</taxon>
        <taxon>Neoteleostei</taxon>
        <taxon>Acanthomorphata</taxon>
        <taxon>Eupercaria</taxon>
        <taxon>Tetraodontiformes</taxon>
        <taxon>Tetradontoidea</taxon>
        <taxon>Tetraodontidae</taxon>
        <taxon>Takifugu</taxon>
    </lineage>
</organism>
<dbReference type="InParanoid" id="H2RVH7"/>
<feature type="domain" description="C2" evidence="2">
    <location>
        <begin position="322"/>
        <end position="456"/>
    </location>
</feature>
<keyword evidence="4" id="KW-1185">Reference proteome</keyword>
<reference evidence="3" key="2">
    <citation type="submission" date="2025-08" db="UniProtKB">
        <authorList>
            <consortium name="Ensembl"/>
        </authorList>
    </citation>
    <scope>IDENTIFICATION</scope>
</reference>
<dbReference type="HOGENOM" id="CLU_043542_0_0_1"/>
<dbReference type="KEGG" id="tru:101075351"/>
<protein>
    <recommendedName>
        <fullName evidence="2">C2 domain-containing protein</fullName>
    </recommendedName>
</protein>
<dbReference type="CTD" id="123036"/>
<reference evidence="3" key="3">
    <citation type="submission" date="2025-09" db="UniProtKB">
        <authorList>
            <consortium name="Ensembl"/>
        </authorList>
    </citation>
    <scope>IDENTIFICATION</scope>
</reference>
<sequence length="461" mass="50811">MKCLKDCCRTLMKRRTEQEVQVVSLKLPQLQAAPADAGRVTADDYLLSKLPPDGREVPFVLPTFKASYIQPRGSPFPNLQAGPQSSARCTYVERKADLLASAQFIYSPESSFHQGHMTHFISPGLARRDTPRKPTSSPPGWSGGEQRLSSSMLDLSCSQGSLQHGESASSVLSSASSANGSSLDSISLSGDERELGKVCVRVSYQEAPEQVWITLVQCCELNLPLEAAEQPRIGLKGLLALPKALRFKSSLKDWSQDVSFMETFVFTLQLQQLRRGALVLRLQVHGSRKRTVAEGVLPLTQTGSEETEHWLRLSPLSKASVCRSELHLTICFQPVNGRIQLQVLAARHLPASSTPLSQTFFVKLELHHQEQVAVKKKTRALKALGGQCQWRETLHFLLSALDPVGSLSVRLYSRSSVRRKQCLGQIQLGCDSRVPAAAEQWRDAMANPEKVVAAWHKLSAA</sequence>
<evidence type="ECO:0000256" key="1">
    <source>
        <dbReference type="SAM" id="MobiDB-lite"/>
    </source>
</evidence>
<proteinExistence type="predicted"/>
<evidence type="ECO:0000313" key="4">
    <source>
        <dbReference type="Proteomes" id="UP000005226"/>
    </source>
</evidence>
<dbReference type="OrthoDB" id="9936710at2759"/>
<gene>
    <name evidence="3" type="primary">tc2n</name>
</gene>
<feature type="region of interest" description="Disordered" evidence="1">
    <location>
        <begin position="123"/>
        <end position="148"/>
    </location>
</feature>
<dbReference type="PANTHER" id="PTHR46887">
    <property type="entry name" value="TANDEM C2 DOMAINS NUCLEAR PROTEIN"/>
    <property type="match status" value="1"/>
</dbReference>
<dbReference type="Pfam" id="PF00168">
    <property type="entry name" value="C2"/>
    <property type="match status" value="1"/>
</dbReference>
<dbReference type="PROSITE" id="PS50004">
    <property type="entry name" value="C2"/>
    <property type="match status" value="1"/>
</dbReference>
<dbReference type="SUPFAM" id="SSF49562">
    <property type="entry name" value="C2 domain (Calcium/lipid-binding domain, CaLB)"/>
    <property type="match status" value="2"/>
</dbReference>
<evidence type="ECO:0000313" key="3">
    <source>
        <dbReference type="Ensembl" id="ENSTRUP00000004145.3"/>
    </source>
</evidence>
<accession>H2RVH7</accession>
<dbReference type="AlphaFoldDB" id="H2RVH7"/>